<evidence type="ECO:0000256" key="7">
    <source>
        <dbReference type="ARBA" id="ARBA00022833"/>
    </source>
</evidence>
<dbReference type="Proteomes" id="UP000019050">
    <property type="component" value="Unassembled WGS sequence"/>
</dbReference>
<keyword evidence="14" id="KW-1185">Reference proteome</keyword>
<dbReference type="GO" id="GO:0043171">
    <property type="term" value="P:peptide catabolic process"/>
    <property type="evidence" value="ECO:0007669"/>
    <property type="project" value="UniProtKB-UniRule"/>
</dbReference>
<feature type="active site" description="Proton acceptor" evidence="9 10">
    <location>
        <position position="180"/>
    </location>
</feature>
<keyword evidence="6 9" id="KW-0378">Hydrolase</keyword>
<evidence type="ECO:0000256" key="9">
    <source>
        <dbReference type="HAMAP-Rule" id="MF_00550"/>
    </source>
</evidence>
<dbReference type="SUPFAM" id="SSF53187">
    <property type="entry name" value="Zn-dependent exopeptidases"/>
    <property type="match status" value="1"/>
</dbReference>
<dbReference type="InterPro" id="IPR002933">
    <property type="entry name" value="Peptidase_M20"/>
</dbReference>
<keyword evidence="8 9" id="KW-0482">Metalloprotease</keyword>
<dbReference type="NCBIfam" id="NF009920">
    <property type="entry name" value="PRK13381.1"/>
    <property type="match status" value="1"/>
</dbReference>
<evidence type="ECO:0000256" key="5">
    <source>
        <dbReference type="ARBA" id="ARBA00022723"/>
    </source>
</evidence>
<feature type="binding site" evidence="9 11">
    <location>
        <position position="84"/>
    </location>
    <ligand>
        <name>Zn(2+)</name>
        <dbReference type="ChEBI" id="CHEBI:29105"/>
        <label>1</label>
    </ligand>
</feature>
<feature type="binding site" evidence="9 11">
    <location>
        <position position="203"/>
    </location>
    <ligand>
        <name>Zn(2+)</name>
        <dbReference type="ChEBI" id="CHEBI:29105"/>
        <label>1</label>
    </ligand>
</feature>
<dbReference type="HAMAP" id="MF_00550">
    <property type="entry name" value="Aminopeptidase_M20"/>
    <property type="match status" value="1"/>
</dbReference>
<dbReference type="Gene3D" id="3.40.630.10">
    <property type="entry name" value="Zn peptidases"/>
    <property type="match status" value="1"/>
</dbReference>
<protein>
    <recommendedName>
        <fullName evidence="9">Peptidase T</fullName>
        <ecNumber evidence="9">3.4.11.4</ecNumber>
    </recommendedName>
    <alternativeName>
        <fullName evidence="9">Aminotripeptidase</fullName>
        <shortName evidence="9">Tripeptidase</shortName>
    </alternativeName>
    <alternativeName>
        <fullName evidence="9">Tripeptide aminopeptidase</fullName>
    </alternativeName>
</protein>
<dbReference type="InterPro" id="IPR001261">
    <property type="entry name" value="ArgE/DapE_CS"/>
</dbReference>
<reference evidence="13" key="1">
    <citation type="submission" date="2013-06" db="EMBL/GenBank/DDBJ databases">
        <authorList>
            <person name="Weinstock G."/>
            <person name="Sodergren E."/>
            <person name="Clifton S."/>
            <person name="Fulton L."/>
            <person name="Fulton B."/>
            <person name="Courtney L."/>
            <person name="Fronick C."/>
            <person name="Harrison M."/>
            <person name="Strong C."/>
            <person name="Farmer C."/>
            <person name="Delahaunty K."/>
            <person name="Markovic C."/>
            <person name="Hall O."/>
            <person name="Minx P."/>
            <person name="Tomlinson C."/>
            <person name="Mitreva M."/>
            <person name="Nelson J."/>
            <person name="Hou S."/>
            <person name="Wollam A."/>
            <person name="Pepin K.H."/>
            <person name="Johnson M."/>
            <person name="Bhonagiri V."/>
            <person name="Nash W.E."/>
            <person name="Warren W."/>
            <person name="Chinwalla A."/>
            <person name="Mardis E.R."/>
            <person name="Wilson R.K."/>
        </authorList>
    </citation>
    <scope>NUCLEOTIDE SEQUENCE [LARGE SCALE GENOMIC DNA]</scope>
    <source>
        <strain evidence="13">ATCC 49176</strain>
    </source>
</reference>
<accession>W1Q5H8</accession>
<keyword evidence="9" id="KW-0963">Cytoplasm</keyword>
<evidence type="ECO:0000313" key="14">
    <source>
        <dbReference type="Proteomes" id="UP000019050"/>
    </source>
</evidence>
<comment type="catalytic activity">
    <reaction evidence="1 9">
        <text>Release of the N-terminal residue from a tripeptide.</text>
        <dbReference type="EC" id="3.4.11.4"/>
    </reaction>
</comment>
<comment type="function">
    <text evidence="9">Cleaves the N-terminal amino acid of tripeptides.</text>
</comment>
<evidence type="ECO:0000256" key="6">
    <source>
        <dbReference type="ARBA" id="ARBA00022801"/>
    </source>
</evidence>
<dbReference type="OrthoDB" id="9804934at2"/>
<evidence type="ECO:0000256" key="11">
    <source>
        <dbReference type="PIRSR" id="PIRSR037215-2"/>
    </source>
</evidence>
<feature type="domain" description="Peptidase M20 dimerisation" evidence="12">
    <location>
        <begin position="212"/>
        <end position="311"/>
    </location>
</feature>
<dbReference type="GeneID" id="84816370"/>
<evidence type="ECO:0000256" key="2">
    <source>
        <dbReference type="ARBA" id="ARBA00009692"/>
    </source>
</evidence>
<dbReference type="NCBIfam" id="NF003976">
    <property type="entry name" value="PRK05469.1"/>
    <property type="match status" value="1"/>
</dbReference>
<gene>
    <name evidence="9" type="primary">pepT</name>
    <name evidence="13" type="ORF">GCWU000182_000205</name>
</gene>
<comment type="caution">
    <text evidence="13">The sequence shown here is derived from an EMBL/GenBank/DDBJ whole genome shotgun (WGS) entry which is preliminary data.</text>
</comment>
<dbReference type="CDD" id="cd03892">
    <property type="entry name" value="M20_peptT"/>
    <property type="match status" value="1"/>
</dbReference>
<feature type="binding site" evidence="9 11">
    <location>
        <position position="181"/>
    </location>
    <ligand>
        <name>Zn(2+)</name>
        <dbReference type="ChEBI" id="CHEBI:29105"/>
        <label>2</label>
    </ligand>
</feature>
<evidence type="ECO:0000256" key="10">
    <source>
        <dbReference type="PIRSR" id="PIRSR037215-1"/>
    </source>
</evidence>
<dbReference type="AlphaFoldDB" id="W1Q5H8"/>
<comment type="subcellular location">
    <subcellularLocation>
        <location evidence="9">Cytoplasm</location>
    </subcellularLocation>
</comment>
<dbReference type="PANTHER" id="PTHR42994:SF1">
    <property type="entry name" value="PEPTIDASE T"/>
    <property type="match status" value="1"/>
</dbReference>
<dbReference type="EC" id="3.4.11.4" evidence="9"/>
<comment type="cofactor">
    <cofactor evidence="9 11">
        <name>Zn(2+)</name>
        <dbReference type="ChEBI" id="CHEBI:29105"/>
    </cofactor>
    <text evidence="9 11">Binds 2 Zn(2+) ions per subunit.</text>
</comment>
<keyword evidence="5 9" id="KW-0479">Metal-binding</keyword>
<evidence type="ECO:0000313" key="13">
    <source>
        <dbReference type="EMBL" id="ESK66515.1"/>
    </source>
</evidence>
<evidence type="ECO:0000256" key="4">
    <source>
        <dbReference type="ARBA" id="ARBA00022670"/>
    </source>
</evidence>
<dbReference type="SUPFAM" id="SSF55031">
    <property type="entry name" value="Bacterial exopeptidase dimerisation domain"/>
    <property type="match status" value="1"/>
</dbReference>
<dbReference type="RefSeq" id="WP_023390863.1">
    <property type="nucleotide sequence ID" value="NZ_KI535340.1"/>
</dbReference>
<dbReference type="GO" id="GO:0045148">
    <property type="term" value="F:tripeptide aminopeptidase activity"/>
    <property type="evidence" value="ECO:0007669"/>
    <property type="project" value="UniProtKB-UniRule"/>
</dbReference>
<dbReference type="GO" id="GO:0008237">
    <property type="term" value="F:metallopeptidase activity"/>
    <property type="evidence" value="ECO:0007669"/>
    <property type="project" value="UniProtKB-KW"/>
</dbReference>
<keyword evidence="3 9" id="KW-0031">Aminopeptidase</keyword>
<dbReference type="EMBL" id="ACIN03000001">
    <property type="protein sequence ID" value="ESK66515.1"/>
    <property type="molecule type" value="Genomic_DNA"/>
</dbReference>
<dbReference type="GO" id="GO:0008270">
    <property type="term" value="F:zinc ion binding"/>
    <property type="evidence" value="ECO:0007669"/>
    <property type="project" value="UniProtKB-UniRule"/>
</dbReference>
<dbReference type="InterPro" id="IPR011650">
    <property type="entry name" value="Peptidase_M20_dimer"/>
</dbReference>
<organism evidence="13 14">
    <name type="scientific">Abiotrophia defectiva ATCC 49176</name>
    <dbReference type="NCBI Taxonomy" id="592010"/>
    <lineage>
        <taxon>Bacteria</taxon>
        <taxon>Bacillati</taxon>
        <taxon>Bacillota</taxon>
        <taxon>Bacilli</taxon>
        <taxon>Lactobacillales</taxon>
        <taxon>Aerococcaceae</taxon>
        <taxon>Abiotrophia</taxon>
    </lineage>
</organism>
<name>W1Q5H8_ABIDE</name>
<keyword evidence="7 9" id="KW-0862">Zinc</keyword>
<evidence type="ECO:0000256" key="8">
    <source>
        <dbReference type="ARBA" id="ARBA00023049"/>
    </source>
</evidence>
<proteinExistence type="inferred from homology"/>
<dbReference type="Pfam" id="PF07687">
    <property type="entry name" value="M20_dimer"/>
    <property type="match status" value="1"/>
</dbReference>
<feature type="binding site" evidence="9 11">
    <location>
        <position position="146"/>
    </location>
    <ligand>
        <name>Zn(2+)</name>
        <dbReference type="ChEBI" id="CHEBI:29105"/>
        <label>2</label>
    </ligand>
</feature>
<feature type="active site" evidence="9 10">
    <location>
        <position position="86"/>
    </location>
</feature>
<dbReference type="InterPro" id="IPR010161">
    <property type="entry name" value="Peptidase_M20B"/>
</dbReference>
<dbReference type="PROSITE" id="PS00758">
    <property type="entry name" value="ARGE_DAPE_CPG2_1"/>
    <property type="match status" value="1"/>
</dbReference>
<feature type="binding site" evidence="9 11">
    <location>
        <position position="146"/>
    </location>
    <ligand>
        <name>Zn(2+)</name>
        <dbReference type="ChEBI" id="CHEBI:29105"/>
        <label>1</label>
    </ligand>
</feature>
<dbReference type="GO" id="GO:0005829">
    <property type="term" value="C:cytosol"/>
    <property type="evidence" value="ECO:0007669"/>
    <property type="project" value="TreeGrafter"/>
</dbReference>
<dbReference type="InterPro" id="IPR036264">
    <property type="entry name" value="Bact_exopeptidase_dim_dom"/>
</dbReference>
<dbReference type="PIRSF" id="PIRSF037215">
    <property type="entry name" value="Peptidase_M20B"/>
    <property type="match status" value="1"/>
</dbReference>
<dbReference type="HOGENOM" id="CLU_053676_0_0_9"/>
<comment type="similarity">
    <text evidence="2 9">Belongs to the peptidase M20B family.</text>
</comment>
<dbReference type="NCBIfam" id="TIGR01882">
    <property type="entry name" value="peptidase-T"/>
    <property type="match status" value="1"/>
</dbReference>
<dbReference type="PANTHER" id="PTHR42994">
    <property type="entry name" value="PEPTIDASE T"/>
    <property type="match status" value="1"/>
</dbReference>
<sequence>MTEQFFQETQERLIRYAKINTRSDEASTTVPSTACQLDLLHLLVDELKAIGLQEVKFNPENAFVTATLPATSDKPVPTIGFIAHVDTADFNSENVQPRLIPNYDGQDIVLNQAQDIVMKVADFPALSSYQGQTLIVTDGTTLLGADDKSGIAEIMTAVAYLAAHPEIEHGKVRVAFGPDEEIGRGADRFDVAHFGCDFAYTMDGGPVGELQYESFNAAGARLHFHGKNIHPGTAKGKMINAVQLLKDFLSALPEDQVPEKTDGRQGFIHPMEAQVTVDQGQLDLIIRDHDRQAFQAKKDLVQSIVDKMNAAYPVPVLSLEMKDQYYNMAEVIEQDMQSVELAKSAMEAIGIKPIIEPIRGGTDGSKISFMGLPTPNIFAGGENMHGRYEFVAVESMVKATQVIVGIIQANAQA</sequence>
<dbReference type="Pfam" id="PF01546">
    <property type="entry name" value="Peptidase_M20"/>
    <property type="match status" value="1"/>
</dbReference>
<dbReference type="Gene3D" id="3.30.70.360">
    <property type="match status" value="1"/>
</dbReference>
<feature type="binding site" evidence="9 11">
    <location>
        <position position="385"/>
    </location>
    <ligand>
        <name>Zn(2+)</name>
        <dbReference type="ChEBI" id="CHEBI:29105"/>
        <label>2</label>
    </ligand>
</feature>
<dbReference type="PROSITE" id="PS00759">
    <property type="entry name" value="ARGE_DAPE_CPG2_2"/>
    <property type="match status" value="1"/>
</dbReference>
<evidence type="ECO:0000256" key="1">
    <source>
        <dbReference type="ARBA" id="ARBA00000870"/>
    </source>
</evidence>
<evidence type="ECO:0000259" key="12">
    <source>
        <dbReference type="Pfam" id="PF07687"/>
    </source>
</evidence>
<dbReference type="STRING" id="592010.GCWU000182_000205"/>
<dbReference type="eggNOG" id="COG2195">
    <property type="taxonomic scope" value="Bacteria"/>
</dbReference>
<keyword evidence="4 9" id="KW-0645">Protease</keyword>
<evidence type="ECO:0000256" key="3">
    <source>
        <dbReference type="ARBA" id="ARBA00022438"/>
    </source>
</evidence>
<dbReference type="GO" id="GO:0006508">
    <property type="term" value="P:proteolysis"/>
    <property type="evidence" value="ECO:0007669"/>
    <property type="project" value="UniProtKB-UniRule"/>
</dbReference>